<keyword evidence="7" id="KW-0547">Nucleotide-binding</keyword>
<evidence type="ECO:0000256" key="6">
    <source>
        <dbReference type="ARBA" id="ARBA00022723"/>
    </source>
</evidence>
<dbReference type="PRINTS" id="PR01050">
    <property type="entry name" value="PYRUVTKNASE"/>
</dbReference>
<keyword evidence="6" id="KW-0479">Metal-binding</keyword>
<evidence type="ECO:0000256" key="1">
    <source>
        <dbReference type="ARBA" id="ARBA00001958"/>
    </source>
</evidence>
<keyword evidence="5 14" id="KW-0808">Transferase</keyword>
<keyword evidence="18" id="KW-1185">Reference proteome</keyword>
<comment type="caution">
    <text evidence="17">The sequence shown here is derived from an EMBL/GenBank/DDBJ whole genome shotgun (WGS) entry which is preliminary data.</text>
</comment>
<dbReference type="Pfam" id="PF00224">
    <property type="entry name" value="PK"/>
    <property type="match status" value="1"/>
</dbReference>
<protein>
    <recommendedName>
        <fullName evidence="4 13">Pyruvate kinase</fullName>
        <ecNumber evidence="4 13">2.7.1.40</ecNumber>
    </recommendedName>
</protein>
<comment type="catalytic activity">
    <reaction evidence="14">
        <text>pyruvate + ATP = phosphoenolpyruvate + ADP + H(+)</text>
        <dbReference type="Rhea" id="RHEA:18157"/>
        <dbReference type="ChEBI" id="CHEBI:15361"/>
        <dbReference type="ChEBI" id="CHEBI:15378"/>
        <dbReference type="ChEBI" id="CHEBI:30616"/>
        <dbReference type="ChEBI" id="CHEBI:58702"/>
        <dbReference type="ChEBI" id="CHEBI:456216"/>
        <dbReference type="EC" id="2.7.1.40"/>
    </reaction>
</comment>
<dbReference type="NCBIfam" id="TIGR01064">
    <property type="entry name" value="pyruv_kin"/>
    <property type="match status" value="1"/>
</dbReference>
<dbReference type="InterPro" id="IPR015813">
    <property type="entry name" value="Pyrv/PenolPyrv_kinase-like_dom"/>
</dbReference>
<evidence type="ECO:0000256" key="10">
    <source>
        <dbReference type="ARBA" id="ARBA00022842"/>
    </source>
</evidence>
<evidence type="ECO:0000259" key="15">
    <source>
        <dbReference type="Pfam" id="PF00224"/>
    </source>
</evidence>
<dbReference type="InterPro" id="IPR001697">
    <property type="entry name" value="Pyr_Knase"/>
</dbReference>
<sequence length="475" mass="52569">MPKRKRTKIVATLGPATSSKEVLKKMLEAGVNVFRINFSHANYPDVKERIKMIRTLSDKYGYNAAILADLQGPKLRVGVMKGDIIVSKGDSINFVTGEPFEGTSEKVYMNYDNFPKDVKAGERILLDDGKLIFEVVSSNKKDTVKTKVIQGGPLKSKKGVNLPNTNISLPALTEKDVKDAIFACKQEVDWIALSFVRNSEDLIELQDLIKKNSDHKIPIVAKIEKPEGVKNIDKIVAYCDGLMVARGDLGVEIPAQEVPLIQKNLVLKAKTARIPVIIATQMMETMIDSLTPTRAEVNDVANSVMDGADAVMLSGETSVGKYPVQVIETMTKIIKSVERSELITVPQNPPHIRTNRFITKSICYHAAHMANEIEAKAICTLTNSGYTAFQISAWRPDAHILVYTSNKRILSQLNLLWGVKAFFYDKFVSTDETVEDINKIAKESGFVEEGDMLINLAAMPIVAKGMVNTLRVSQI</sequence>
<reference evidence="17 18" key="1">
    <citation type="submission" date="2019-06" db="EMBL/GenBank/DDBJ databases">
        <authorList>
            <person name="Meng X."/>
        </authorList>
    </citation>
    <scope>NUCLEOTIDE SEQUENCE [LARGE SCALE GENOMIC DNA]</scope>
    <source>
        <strain evidence="17 18">M625</strain>
    </source>
</reference>
<dbReference type="InterPro" id="IPR036918">
    <property type="entry name" value="Pyrv_Knase_C_sf"/>
</dbReference>
<dbReference type="SUPFAM" id="SSF51621">
    <property type="entry name" value="Phosphoenolpyruvate/pyruvate domain"/>
    <property type="match status" value="1"/>
</dbReference>
<dbReference type="InterPro" id="IPR015793">
    <property type="entry name" value="Pyrv_Knase_brl"/>
</dbReference>
<dbReference type="Pfam" id="PF02887">
    <property type="entry name" value="PK_C"/>
    <property type="match status" value="1"/>
</dbReference>
<dbReference type="Gene3D" id="2.40.33.10">
    <property type="entry name" value="PK beta-barrel domain-like"/>
    <property type="match status" value="1"/>
</dbReference>
<keyword evidence="11 14" id="KW-0324">Glycolysis</keyword>
<comment type="cofactor">
    <cofactor evidence="1">
        <name>K(+)</name>
        <dbReference type="ChEBI" id="CHEBI:29103"/>
    </cofactor>
</comment>
<evidence type="ECO:0000313" key="17">
    <source>
        <dbReference type="EMBL" id="TPN87748.1"/>
    </source>
</evidence>
<evidence type="ECO:0000256" key="12">
    <source>
        <dbReference type="ARBA" id="ARBA00023317"/>
    </source>
</evidence>
<dbReference type="OrthoDB" id="9812123at2"/>
<evidence type="ECO:0000256" key="7">
    <source>
        <dbReference type="ARBA" id="ARBA00022741"/>
    </source>
</evidence>
<keyword evidence="12 17" id="KW-0670">Pyruvate</keyword>
<name>A0A504JIS1_9FLAO</name>
<evidence type="ECO:0000256" key="11">
    <source>
        <dbReference type="ARBA" id="ARBA00023152"/>
    </source>
</evidence>
<dbReference type="Gene3D" id="3.40.1380.20">
    <property type="entry name" value="Pyruvate kinase, C-terminal domain"/>
    <property type="match status" value="1"/>
</dbReference>
<keyword evidence="10 14" id="KW-0460">Magnesium</keyword>
<evidence type="ECO:0000256" key="14">
    <source>
        <dbReference type="RuleBase" id="RU000504"/>
    </source>
</evidence>
<dbReference type="GO" id="GO:0030955">
    <property type="term" value="F:potassium ion binding"/>
    <property type="evidence" value="ECO:0007669"/>
    <property type="project" value="UniProtKB-UniRule"/>
</dbReference>
<evidence type="ECO:0000256" key="8">
    <source>
        <dbReference type="ARBA" id="ARBA00022777"/>
    </source>
</evidence>
<dbReference type="AlphaFoldDB" id="A0A504JIS1"/>
<accession>A0A504JIS1</accession>
<gene>
    <name evidence="17" type="primary">pyk</name>
    <name evidence="17" type="ORF">FHK87_09230</name>
</gene>
<evidence type="ECO:0000256" key="3">
    <source>
        <dbReference type="ARBA" id="ARBA00008663"/>
    </source>
</evidence>
<dbReference type="GO" id="GO:0000287">
    <property type="term" value="F:magnesium ion binding"/>
    <property type="evidence" value="ECO:0007669"/>
    <property type="project" value="UniProtKB-UniRule"/>
</dbReference>
<dbReference type="NCBIfam" id="NF004491">
    <property type="entry name" value="PRK05826.1"/>
    <property type="match status" value="1"/>
</dbReference>
<dbReference type="EC" id="2.7.1.40" evidence="4 13"/>
<keyword evidence="9" id="KW-0067">ATP-binding</keyword>
<evidence type="ECO:0000256" key="4">
    <source>
        <dbReference type="ARBA" id="ARBA00012142"/>
    </source>
</evidence>
<organism evidence="17 18">
    <name type="scientific">Aquimarina algicola</name>
    <dbReference type="NCBI Taxonomy" id="2589995"/>
    <lineage>
        <taxon>Bacteria</taxon>
        <taxon>Pseudomonadati</taxon>
        <taxon>Bacteroidota</taxon>
        <taxon>Flavobacteriia</taxon>
        <taxon>Flavobacteriales</taxon>
        <taxon>Flavobacteriaceae</taxon>
        <taxon>Aquimarina</taxon>
    </lineage>
</organism>
<dbReference type="UniPathway" id="UPA00109">
    <property type="reaction ID" value="UER00188"/>
</dbReference>
<dbReference type="GO" id="GO:0004743">
    <property type="term" value="F:pyruvate kinase activity"/>
    <property type="evidence" value="ECO:0007669"/>
    <property type="project" value="UniProtKB-UniRule"/>
</dbReference>
<dbReference type="EMBL" id="VFWZ01000002">
    <property type="protein sequence ID" value="TPN87748.1"/>
    <property type="molecule type" value="Genomic_DNA"/>
</dbReference>
<evidence type="ECO:0000259" key="16">
    <source>
        <dbReference type="Pfam" id="PF02887"/>
    </source>
</evidence>
<keyword evidence="8 14" id="KW-0418">Kinase</keyword>
<dbReference type="PANTHER" id="PTHR11817">
    <property type="entry name" value="PYRUVATE KINASE"/>
    <property type="match status" value="1"/>
</dbReference>
<dbReference type="InterPro" id="IPR040442">
    <property type="entry name" value="Pyrv_kinase-like_dom_sf"/>
</dbReference>
<dbReference type="InterPro" id="IPR018209">
    <property type="entry name" value="Pyrv_Knase_AS"/>
</dbReference>
<dbReference type="FunFam" id="2.40.33.10:FF:000001">
    <property type="entry name" value="Pyruvate kinase"/>
    <property type="match status" value="1"/>
</dbReference>
<evidence type="ECO:0000256" key="9">
    <source>
        <dbReference type="ARBA" id="ARBA00022840"/>
    </source>
</evidence>
<dbReference type="Gene3D" id="3.20.20.60">
    <property type="entry name" value="Phosphoenolpyruvate-binding domains"/>
    <property type="match status" value="1"/>
</dbReference>
<comment type="pathway">
    <text evidence="2 14">Carbohydrate degradation; glycolysis; pyruvate from D-glyceraldehyde 3-phosphate: step 5/5.</text>
</comment>
<dbReference type="InterPro" id="IPR011037">
    <property type="entry name" value="Pyrv_Knase-like_insert_dom_sf"/>
</dbReference>
<feature type="domain" description="Pyruvate kinase barrel" evidence="15">
    <location>
        <begin position="5"/>
        <end position="326"/>
    </location>
</feature>
<evidence type="ECO:0000256" key="2">
    <source>
        <dbReference type="ARBA" id="ARBA00004997"/>
    </source>
</evidence>
<evidence type="ECO:0000256" key="5">
    <source>
        <dbReference type="ARBA" id="ARBA00022679"/>
    </source>
</evidence>
<dbReference type="GO" id="GO:0016301">
    <property type="term" value="F:kinase activity"/>
    <property type="evidence" value="ECO:0007669"/>
    <property type="project" value="UniProtKB-KW"/>
</dbReference>
<evidence type="ECO:0000256" key="13">
    <source>
        <dbReference type="NCBIfam" id="TIGR01064"/>
    </source>
</evidence>
<evidence type="ECO:0000313" key="18">
    <source>
        <dbReference type="Proteomes" id="UP000315540"/>
    </source>
</evidence>
<dbReference type="PROSITE" id="PS00110">
    <property type="entry name" value="PYRUVATE_KINASE"/>
    <property type="match status" value="1"/>
</dbReference>
<dbReference type="GO" id="GO:0005524">
    <property type="term" value="F:ATP binding"/>
    <property type="evidence" value="ECO:0007669"/>
    <property type="project" value="UniProtKB-KW"/>
</dbReference>
<comment type="similarity">
    <text evidence="3 14">Belongs to the pyruvate kinase family.</text>
</comment>
<dbReference type="SUPFAM" id="SSF50800">
    <property type="entry name" value="PK beta-barrel domain-like"/>
    <property type="match status" value="1"/>
</dbReference>
<feature type="domain" description="Pyruvate kinase C-terminal" evidence="16">
    <location>
        <begin position="361"/>
        <end position="472"/>
    </location>
</feature>
<dbReference type="NCBIfam" id="NF004978">
    <property type="entry name" value="PRK06354.1"/>
    <property type="match status" value="1"/>
</dbReference>
<dbReference type="SUPFAM" id="SSF52935">
    <property type="entry name" value="PK C-terminal domain-like"/>
    <property type="match status" value="1"/>
</dbReference>
<dbReference type="RefSeq" id="WP_140592388.1">
    <property type="nucleotide sequence ID" value="NZ_VFWZ01000002.1"/>
</dbReference>
<dbReference type="InterPro" id="IPR015795">
    <property type="entry name" value="Pyrv_Knase_C"/>
</dbReference>
<dbReference type="InterPro" id="IPR015806">
    <property type="entry name" value="Pyrv_Knase_insert_dom_sf"/>
</dbReference>
<dbReference type="Proteomes" id="UP000315540">
    <property type="component" value="Unassembled WGS sequence"/>
</dbReference>
<proteinExistence type="inferred from homology"/>